<gene>
    <name evidence="1" type="ORF">NVI5450_4878</name>
</gene>
<reference evidence="1 2" key="1">
    <citation type="submission" date="2016-11" db="EMBL/GenBank/DDBJ databases">
        <authorList>
            <person name="Jaros S."/>
            <person name="Januszkiewicz K."/>
            <person name="Wedrychowicz H."/>
        </authorList>
    </citation>
    <scope>NUCLEOTIDE SEQUENCE [LARGE SCALE GENOMIC DNA]</scope>
    <source>
        <strain evidence="1">NVI 5450</strain>
    </source>
</reference>
<organism evidence="1 2">
    <name type="scientific">Moritella viscosa</name>
    <dbReference type="NCBI Taxonomy" id="80854"/>
    <lineage>
        <taxon>Bacteria</taxon>
        <taxon>Pseudomonadati</taxon>
        <taxon>Pseudomonadota</taxon>
        <taxon>Gammaproteobacteria</taxon>
        <taxon>Alteromonadales</taxon>
        <taxon>Moritellaceae</taxon>
        <taxon>Moritella</taxon>
    </lineage>
</organism>
<name>A0A1L0CDJ4_9GAMM</name>
<proteinExistence type="predicted"/>
<sequence length="321" mass="37378">MFKMILGFFKDYGNELTSNITPPVVEEKKDIPNEPSEAELLELHVTKLSGYFESNLELVALSIPHIKKNLHTAIASSSAGEEVTYTKLYTMLLGIWTEGRLHKLVYEKGAFNDCERVYIYSGNNLEEKWHKALEIAFRKFRGVELEIELTSETLGFTHFNIYNEMKGWITSYISPVISLRNRVAHGQWKHPFSNDTGEWSNSFTFKISEQLSTKFYKENYLTVECKFHLVQDISVAINNLAVNAEEYKTGEFDDMYAKVQKQVEKLELIDKKEFIKFKNFSQEGFKKKEQSLKKKQEELIAETQKLMLEQIKKEYTLTPKS</sequence>
<evidence type="ECO:0000313" key="2">
    <source>
        <dbReference type="Proteomes" id="UP000183794"/>
    </source>
</evidence>
<protein>
    <submittedName>
        <fullName evidence="1">Uncharacterized protein</fullName>
    </submittedName>
</protein>
<dbReference type="EMBL" id="FPLD01000168">
    <property type="protein sequence ID" value="SGZ20450.1"/>
    <property type="molecule type" value="Genomic_DNA"/>
</dbReference>
<evidence type="ECO:0000313" key="1">
    <source>
        <dbReference type="EMBL" id="SGZ20450.1"/>
    </source>
</evidence>
<dbReference type="Proteomes" id="UP000183794">
    <property type="component" value="Unassembled WGS sequence"/>
</dbReference>
<dbReference type="AlphaFoldDB" id="A0A1L0CDJ4"/>
<accession>A0A1L0CDJ4</accession>
<dbReference type="RefSeq" id="WP_075518667.1">
    <property type="nucleotide sequence ID" value="NZ_FPLD01000168.1"/>
</dbReference>
<dbReference type="OrthoDB" id="3035407at2"/>